<proteinExistence type="predicted"/>
<sequence length="152" mass="18131">MEFGRFASENKKKRNEGKPETFNFLGFTHICGKTRKNGKFTIWRQTIKKKMHKKLEEVKDELKKRMHEPIQCTGKWLKAVATGHFRYYGVPGSYEAMNDFGHLIAQKWKQSLKRRSQKAAITWEKMTKLMDRWIHLPRICHKYPSERFGVTI</sequence>
<evidence type="ECO:0000313" key="1">
    <source>
        <dbReference type="EMBL" id="KIA76681.1"/>
    </source>
</evidence>
<name>A0A0C1BZ47_9BACT</name>
<accession>A0A0C1BZ47</accession>
<gene>
    <name evidence="1" type="ORF">DB43_HM00040</name>
</gene>
<evidence type="ECO:0008006" key="3">
    <source>
        <dbReference type="Google" id="ProtNLM"/>
    </source>
</evidence>
<protein>
    <recommendedName>
        <fullName evidence="3">Group II intron maturase-specific domain-containing protein</fullName>
    </recommendedName>
</protein>
<dbReference type="EMBL" id="JSAM01000108">
    <property type="protein sequence ID" value="KIA76681.1"/>
    <property type="molecule type" value="Genomic_DNA"/>
</dbReference>
<reference evidence="1 2" key="1">
    <citation type="journal article" date="2014" name="Mol. Biol. Evol.">
        <title>Massive expansion of Ubiquitination-related gene families within the Chlamydiae.</title>
        <authorList>
            <person name="Domman D."/>
            <person name="Collingro A."/>
            <person name="Lagkouvardos I."/>
            <person name="Gehre L."/>
            <person name="Weinmaier T."/>
            <person name="Rattei T."/>
            <person name="Subtil A."/>
            <person name="Horn M."/>
        </authorList>
    </citation>
    <scope>NUCLEOTIDE SEQUENCE [LARGE SCALE GENOMIC DNA]</scope>
    <source>
        <strain evidence="1 2">OEW1</strain>
    </source>
</reference>
<comment type="caution">
    <text evidence="1">The sequence shown here is derived from an EMBL/GenBank/DDBJ whole genome shotgun (WGS) entry which is preliminary data.</text>
</comment>
<organism evidence="1 2">
    <name type="scientific">Parachlamydia acanthamoebae</name>
    <dbReference type="NCBI Taxonomy" id="83552"/>
    <lineage>
        <taxon>Bacteria</taxon>
        <taxon>Pseudomonadati</taxon>
        <taxon>Chlamydiota</taxon>
        <taxon>Chlamydiia</taxon>
        <taxon>Parachlamydiales</taxon>
        <taxon>Parachlamydiaceae</taxon>
        <taxon>Parachlamydia</taxon>
    </lineage>
</organism>
<dbReference type="AlphaFoldDB" id="A0A0C1BZ47"/>
<dbReference type="Proteomes" id="UP000031307">
    <property type="component" value="Unassembled WGS sequence"/>
</dbReference>
<evidence type="ECO:0000313" key="2">
    <source>
        <dbReference type="Proteomes" id="UP000031307"/>
    </source>
</evidence>